<protein>
    <submittedName>
        <fullName evidence="3">Cytosine deaminase</fullName>
    </submittedName>
</protein>
<gene>
    <name evidence="3" type="ORF">GCM10010371_56450</name>
</gene>
<reference evidence="3" key="2">
    <citation type="submission" date="2020-09" db="EMBL/GenBank/DDBJ databases">
        <authorList>
            <person name="Sun Q."/>
            <person name="Ohkuma M."/>
        </authorList>
    </citation>
    <scope>NUCLEOTIDE SEQUENCE</scope>
    <source>
        <strain evidence="3">JCM 4834</strain>
    </source>
</reference>
<evidence type="ECO:0000259" key="2">
    <source>
        <dbReference type="Pfam" id="PF01979"/>
    </source>
</evidence>
<evidence type="ECO:0000313" key="3">
    <source>
        <dbReference type="EMBL" id="GGZ89189.1"/>
    </source>
</evidence>
<dbReference type="InterPro" id="IPR050287">
    <property type="entry name" value="MTA/SAH_deaminase"/>
</dbReference>
<reference evidence="3" key="1">
    <citation type="journal article" date="2014" name="Int. J. Syst. Evol. Microbiol.">
        <title>Complete genome sequence of Corynebacterium casei LMG S-19264T (=DSM 44701T), isolated from a smear-ripened cheese.</title>
        <authorList>
            <consortium name="US DOE Joint Genome Institute (JGI-PGF)"/>
            <person name="Walter F."/>
            <person name="Albersmeier A."/>
            <person name="Kalinowski J."/>
            <person name="Ruckert C."/>
        </authorList>
    </citation>
    <scope>NUCLEOTIDE SEQUENCE</scope>
    <source>
        <strain evidence="3">JCM 4834</strain>
    </source>
</reference>
<dbReference type="EMBL" id="BMVX01000027">
    <property type="protein sequence ID" value="GGZ89189.1"/>
    <property type="molecule type" value="Genomic_DNA"/>
</dbReference>
<dbReference type="Gene3D" id="2.30.40.10">
    <property type="entry name" value="Urease, subunit C, domain 1"/>
    <property type="match status" value="1"/>
</dbReference>
<dbReference type="SUPFAM" id="SSF51556">
    <property type="entry name" value="Metallo-dependent hydrolases"/>
    <property type="match status" value="1"/>
</dbReference>
<accession>A0A918R7E9</accession>
<keyword evidence="1" id="KW-0378">Hydrolase</keyword>
<dbReference type="GO" id="GO:0016810">
    <property type="term" value="F:hydrolase activity, acting on carbon-nitrogen (but not peptide) bonds"/>
    <property type="evidence" value="ECO:0007669"/>
    <property type="project" value="InterPro"/>
</dbReference>
<dbReference type="InterPro" id="IPR011059">
    <property type="entry name" value="Metal-dep_hydrolase_composite"/>
</dbReference>
<evidence type="ECO:0000256" key="1">
    <source>
        <dbReference type="ARBA" id="ARBA00022801"/>
    </source>
</evidence>
<organism evidence="3 4">
    <name type="scientific">Streptomyces subrutilus</name>
    <dbReference type="NCBI Taxonomy" id="36818"/>
    <lineage>
        <taxon>Bacteria</taxon>
        <taxon>Bacillati</taxon>
        <taxon>Actinomycetota</taxon>
        <taxon>Actinomycetes</taxon>
        <taxon>Kitasatosporales</taxon>
        <taxon>Streptomycetaceae</taxon>
        <taxon>Streptomyces</taxon>
    </lineage>
</organism>
<dbReference type="AlphaFoldDB" id="A0A918R7E9"/>
<dbReference type="PANTHER" id="PTHR43794:SF11">
    <property type="entry name" value="AMIDOHYDROLASE-RELATED DOMAIN-CONTAINING PROTEIN"/>
    <property type="match status" value="1"/>
</dbReference>
<sequence>MSTGRSGGSRGSKAVPLLAALAVSASLTLGPAASPPAARDPGVLLRGKVVTMNDAGDVWPDAGLWIRSGRIEAVVRAGSPLPAGARSARVVESGGVIYPGLIDLHNHPAHAAYPLMPVGKAYEDRYEWRFYDDAYDRRITYSEFVLASPDYYDLAAELGRYGEYKALAGGTTSLQGADDGLPSSARGCLVRNVETADVGPRRAVSRVDLGRDAREWADLARAQKDGVLVLHLAEGTGERMADEYRAVERSGLVGPRLVAVHGVGLTADQLGDMAARGAGLVWSPLSNFLLYGTTTDVAAAKAAGLDVSLAPDWAPSGSKSVLGELKVADLVNKHRLNGLFTDRELAQAVTRNPARALGWDRRAGRLAAGYVPDLVVLDDRNADPYRNLIEATEENVRLVSVAGDMLYGDEPVMARARATPDVEPAARFPGDRVKVMAGDCPGTDLPPMPLTETRDRLQRALAMDPRFLLDRVGPKPESVRRIRAELARCPGGEPPGELTPPDIQRVLSCRLGLPFEETRLSALTTYEDPEWMNRLVANPNLPAYLKALPDYYRRQ</sequence>
<dbReference type="Gene3D" id="3.20.20.140">
    <property type="entry name" value="Metal-dependent hydrolases"/>
    <property type="match status" value="1"/>
</dbReference>
<dbReference type="SUPFAM" id="SSF51338">
    <property type="entry name" value="Composite domain of metallo-dependent hydrolases"/>
    <property type="match status" value="1"/>
</dbReference>
<dbReference type="PANTHER" id="PTHR43794">
    <property type="entry name" value="AMINOHYDROLASE SSNA-RELATED"/>
    <property type="match status" value="1"/>
</dbReference>
<dbReference type="InterPro" id="IPR032466">
    <property type="entry name" value="Metal_Hydrolase"/>
</dbReference>
<dbReference type="Pfam" id="PF01979">
    <property type="entry name" value="Amidohydro_1"/>
    <property type="match status" value="1"/>
</dbReference>
<evidence type="ECO:0000313" key="4">
    <source>
        <dbReference type="Proteomes" id="UP000634660"/>
    </source>
</evidence>
<comment type="caution">
    <text evidence="3">The sequence shown here is derived from an EMBL/GenBank/DDBJ whole genome shotgun (WGS) entry which is preliminary data.</text>
</comment>
<dbReference type="InterPro" id="IPR006680">
    <property type="entry name" value="Amidohydro-rel"/>
</dbReference>
<feature type="domain" description="Amidohydrolase-related" evidence="2">
    <location>
        <begin position="247"/>
        <end position="404"/>
    </location>
</feature>
<name>A0A918R7E9_9ACTN</name>
<proteinExistence type="predicted"/>
<dbReference type="Proteomes" id="UP000634660">
    <property type="component" value="Unassembled WGS sequence"/>
</dbReference>